<evidence type="ECO:0000256" key="13">
    <source>
        <dbReference type="ARBA" id="ARBA00023235"/>
    </source>
</evidence>
<dbReference type="GO" id="GO:0009094">
    <property type="term" value="P:L-phenylalanine biosynthetic process"/>
    <property type="evidence" value="ECO:0007669"/>
    <property type="project" value="UniProtKB-UniPathway"/>
</dbReference>
<evidence type="ECO:0000313" key="24">
    <source>
        <dbReference type="Proteomes" id="UP000298653"/>
    </source>
</evidence>
<dbReference type="InterPro" id="IPR001086">
    <property type="entry name" value="Preph_deHydtase"/>
</dbReference>
<keyword evidence="24" id="KW-1185">Reference proteome</keyword>
<keyword evidence="10" id="KW-0028">Amino-acid biosynthesis</keyword>
<dbReference type="KEGG" id="arf:AR1Y2_0773"/>
<dbReference type="InterPro" id="IPR036263">
    <property type="entry name" value="Chorismate_II_sf"/>
</dbReference>
<dbReference type="PROSITE" id="PS51671">
    <property type="entry name" value="ACT"/>
    <property type="match status" value="1"/>
</dbReference>
<dbReference type="InterPro" id="IPR002701">
    <property type="entry name" value="CM_II_prokaryot"/>
</dbReference>
<dbReference type="InterPro" id="IPR011279">
    <property type="entry name" value="Chorismate_mutase_GmP"/>
</dbReference>
<dbReference type="Gene3D" id="3.30.70.260">
    <property type="match status" value="1"/>
</dbReference>
<evidence type="ECO:0000256" key="8">
    <source>
        <dbReference type="ARBA" id="ARBA00021872"/>
    </source>
</evidence>
<comment type="pathway">
    <text evidence="5">Metabolic intermediate biosynthesis; prephenate biosynthesis; prephenate from chorismate: step 1/1.</text>
</comment>
<dbReference type="GO" id="GO:0004106">
    <property type="term" value="F:chorismate mutase activity"/>
    <property type="evidence" value="ECO:0007669"/>
    <property type="project" value="UniProtKB-EC"/>
</dbReference>
<dbReference type="Proteomes" id="UP000298653">
    <property type="component" value="Chromosome"/>
</dbReference>
<dbReference type="SUPFAM" id="SSF55021">
    <property type="entry name" value="ACT-like"/>
    <property type="match status" value="1"/>
</dbReference>
<evidence type="ECO:0000256" key="15">
    <source>
        <dbReference type="ARBA" id="ARBA00023268"/>
    </source>
</evidence>
<comment type="catalytic activity">
    <reaction evidence="18">
        <text>prephenate + H(+) = 3-phenylpyruvate + CO2 + H2O</text>
        <dbReference type="Rhea" id="RHEA:21648"/>
        <dbReference type="ChEBI" id="CHEBI:15377"/>
        <dbReference type="ChEBI" id="CHEBI:15378"/>
        <dbReference type="ChEBI" id="CHEBI:16526"/>
        <dbReference type="ChEBI" id="CHEBI:18005"/>
        <dbReference type="ChEBI" id="CHEBI:29934"/>
        <dbReference type="EC" id="4.2.1.51"/>
    </reaction>
</comment>
<dbReference type="PIRSF" id="PIRSF001500">
    <property type="entry name" value="Chor_mut_pdt_Ppr"/>
    <property type="match status" value="1"/>
</dbReference>
<dbReference type="SUPFAM" id="SSF53850">
    <property type="entry name" value="Periplasmic binding protein-like II"/>
    <property type="match status" value="1"/>
</dbReference>
<evidence type="ECO:0000256" key="16">
    <source>
        <dbReference type="ARBA" id="ARBA00031175"/>
    </source>
</evidence>
<evidence type="ECO:0000256" key="14">
    <source>
        <dbReference type="ARBA" id="ARBA00023239"/>
    </source>
</evidence>
<dbReference type="PROSITE" id="PS51168">
    <property type="entry name" value="CHORISMATE_MUT_2"/>
    <property type="match status" value="1"/>
</dbReference>
<evidence type="ECO:0000259" key="22">
    <source>
        <dbReference type="PROSITE" id="PS51671"/>
    </source>
</evidence>
<dbReference type="Gene3D" id="1.20.59.10">
    <property type="entry name" value="Chorismate mutase"/>
    <property type="match status" value="1"/>
</dbReference>
<proteinExistence type="predicted"/>
<feature type="domain" description="ACT" evidence="22">
    <location>
        <begin position="300"/>
        <end position="376"/>
    </location>
</feature>
<evidence type="ECO:0000256" key="9">
    <source>
        <dbReference type="ARBA" id="ARBA00022490"/>
    </source>
</evidence>
<evidence type="ECO:0000256" key="11">
    <source>
        <dbReference type="ARBA" id="ARBA00023141"/>
    </source>
</evidence>
<dbReference type="OrthoDB" id="9802281at2"/>
<dbReference type="AlphaFoldDB" id="A0A4P8ICH4"/>
<evidence type="ECO:0000313" key="23">
    <source>
        <dbReference type="EMBL" id="QCP34227.1"/>
    </source>
</evidence>
<keyword evidence="9" id="KW-0963">Cytoplasm</keyword>
<dbReference type="CDD" id="cd13631">
    <property type="entry name" value="PBP2_Ct-PDT_like"/>
    <property type="match status" value="1"/>
</dbReference>
<dbReference type="UniPathway" id="UPA00121">
    <property type="reaction ID" value="UER00345"/>
</dbReference>
<accession>A0A4P8ICH4</accession>
<dbReference type="SUPFAM" id="SSF48600">
    <property type="entry name" value="Chorismate mutase II"/>
    <property type="match status" value="1"/>
</dbReference>
<keyword evidence="15" id="KW-0511">Multifunctional enzyme</keyword>
<sequence length="376" mass="42954">MRDLVDIRKDIDQIDQKIVRLFEERMQCSEEVAEYKKGTGKPIYDRKREQEKIETLTKEVGPEFLKKGTEELFLQLMSIGRRYQYSLLSEEDSYVRKKFKQVDRLEINSDTKVVYQGIPGAYQEQAMVQFFGEDISHFTAEEFKDVVVAVDEGKADYGILPIENTSAGTVSGIYDLLLNHDVCVVGEETVECNHALVGIRGTDLSKVTKVYSHPQGLMQCKEFLDETKWDQVRIRNTAVAAKKVADDNDCTKVAISSERAAKLYGLDVLKEKVNFEGNNCTRFVVMSKKKQYRKDAKKVSISFSLPHETGSLYNILAHFMFNDVSMTNIESRPLPNRQWEYGFYIDVAGNLNEPGIRNALTGIRAEVKDFKILGNF</sequence>
<dbReference type="GO" id="GO:0004664">
    <property type="term" value="F:prephenate dehydratase activity"/>
    <property type="evidence" value="ECO:0007669"/>
    <property type="project" value="UniProtKB-EC"/>
</dbReference>
<dbReference type="UniPathway" id="UPA00120">
    <property type="reaction ID" value="UER00203"/>
</dbReference>
<organism evidence="23 24">
    <name type="scientific">Anaerostipes rhamnosivorans</name>
    <dbReference type="NCBI Taxonomy" id="1229621"/>
    <lineage>
        <taxon>Bacteria</taxon>
        <taxon>Bacillati</taxon>
        <taxon>Bacillota</taxon>
        <taxon>Clostridia</taxon>
        <taxon>Lachnospirales</taxon>
        <taxon>Lachnospiraceae</taxon>
        <taxon>Anaerostipes</taxon>
    </lineage>
</organism>
<dbReference type="InterPro" id="IPR002912">
    <property type="entry name" value="ACT_dom"/>
</dbReference>
<feature type="site" description="Essential for prephenate dehydratase activity" evidence="19">
    <location>
        <position position="281"/>
    </location>
</feature>
<protein>
    <recommendedName>
        <fullName evidence="7">Bifunctional chorismate mutase/prephenate dehydratase</fullName>
        <ecNumber evidence="6">4.2.1.51</ecNumber>
    </recommendedName>
    <alternativeName>
        <fullName evidence="17">Chorismate mutase-prephenate dehydratase</fullName>
    </alternativeName>
    <alternativeName>
        <fullName evidence="8">Prephenate dehydratase</fullName>
    </alternativeName>
    <alternativeName>
        <fullName evidence="16">p-protein</fullName>
    </alternativeName>
</protein>
<dbReference type="Pfam" id="PF00800">
    <property type="entry name" value="PDT"/>
    <property type="match status" value="1"/>
</dbReference>
<evidence type="ECO:0000256" key="12">
    <source>
        <dbReference type="ARBA" id="ARBA00023222"/>
    </source>
</evidence>
<dbReference type="Pfam" id="PF01817">
    <property type="entry name" value="CM_2"/>
    <property type="match status" value="1"/>
</dbReference>
<dbReference type="NCBIfam" id="TIGR01805">
    <property type="entry name" value="CM_mono_grmpos"/>
    <property type="match status" value="1"/>
</dbReference>
<evidence type="ECO:0000256" key="10">
    <source>
        <dbReference type="ARBA" id="ARBA00022605"/>
    </source>
</evidence>
<dbReference type="InterPro" id="IPR008242">
    <property type="entry name" value="Chor_mutase/pphenate_deHydtase"/>
</dbReference>
<evidence type="ECO:0000256" key="3">
    <source>
        <dbReference type="ARBA" id="ARBA00004496"/>
    </source>
</evidence>
<keyword evidence="12" id="KW-0584">Phenylalanine biosynthesis</keyword>
<dbReference type="GO" id="GO:0046417">
    <property type="term" value="P:chorismate metabolic process"/>
    <property type="evidence" value="ECO:0007669"/>
    <property type="project" value="InterPro"/>
</dbReference>
<dbReference type="CDD" id="cd04905">
    <property type="entry name" value="ACT_CM-PDT"/>
    <property type="match status" value="1"/>
</dbReference>
<feature type="domain" description="Prephenate dehydratase" evidence="21">
    <location>
        <begin position="112"/>
        <end position="288"/>
    </location>
</feature>
<dbReference type="InterPro" id="IPR045865">
    <property type="entry name" value="ACT-like_dom_sf"/>
</dbReference>
<gene>
    <name evidence="23" type="ORF">AR1Y2_0773</name>
</gene>
<dbReference type="PROSITE" id="PS51171">
    <property type="entry name" value="PREPHENATE_DEHYDR_3"/>
    <property type="match status" value="1"/>
</dbReference>
<evidence type="ECO:0000256" key="7">
    <source>
        <dbReference type="ARBA" id="ARBA00014401"/>
    </source>
</evidence>
<dbReference type="InterPro" id="IPR036979">
    <property type="entry name" value="CM_dom_sf"/>
</dbReference>
<dbReference type="GO" id="GO:0005737">
    <property type="term" value="C:cytoplasm"/>
    <property type="evidence" value="ECO:0007669"/>
    <property type="project" value="UniProtKB-SubCell"/>
</dbReference>
<reference evidence="23 24" key="1">
    <citation type="submission" date="2019-05" db="EMBL/GenBank/DDBJ databases">
        <title>Complete genome sequencing of Anaerostipes rhamnosivorans.</title>
        <authorList>
            <person name="Bui T.P.N."/>
            <person name="de Vos W.M."/>
        </authorList>
    </citation>
    <scope>NUCLEOTIDE SEQUENCE [LARGE SCALE GENOMIC DNA]</scope>
    <source>
        <strain evidence="23 24">1y2</strain>
    </source>
</reference>
<dbReference type="SMART" id="SM00830">
    <property type="entry name" value="CM_2"/>
    <property type="match status" value="1"/>
</dbReference>
<keyword evidence="11" id="KW-0057">Aromatic amino acid biosynthesis</keyword>
<keyword evidence="13 23" id="KW-0413">Isomerase</keyword>
<dbReference type="Gene3D" id="3.40.190.10">
    <property type="entry name" value="Periplasmic binding protein-like II"/>
    <property type="match status" value="2"/>
</dbReference>
<dbReference type="EMBL" id="CP040058">
    <property type="protein sequence ID" value="QCP34227.1"/>
    <property type="molecule type" value="Genomic_DNA"/>
</dbReference>
<feature type="domain" description="Chorismate mutase" evidence="20">
    <location>
        <begin position="1"/>
        <end position="88"/>
    </location>
</feature>
<evidence type="ECO:0000256" key="19">
    <source>
        <dbReference type="PIRSR" id="PIRSR001500-2"/>
    </source>
</evidence>
<evidence type="ECO:0000256" key="18">
    <source>
        <dbReference type="ARBA" id="ARBA00047848"/>
    </source>
</evidence>
<keyword evidence="14 23" id="KW-0456">Lyase</keyword>
<name>A0A4P8ICH4_9FIRM</name>
<evidence type="ECO:0000256" key="2">
    <source>
        <dbReference type="ARBA" id="ARBA00002364"/>
    </source>
</evidence>
<evidence type="ECO:0000256" key="1">
    <source>
        <dbReference type="ARBA" id="ARBA00000824"/>
    </source>
</evidence>
<evidence type="ECO:0000259" key="21">
    <source>
        <dbReference type="PROSITE" id="PS51171"/>
    </source>
</evidence>
<comment type="pathway">
    <text evidence="4">Amino-acid biosynthesis; L-phenylalanine biosynthesis; phenylpyruvate from prephenate: step 1/1.</text>
</comment>
<evidence type="ECO:0000259" key="20">
    <source>
        <dbReference type="PROSITE" id="PS51168"/>
    </source>
</evidence>
<evidence type="ECO:0000256" key="17">
    <source>
        <dbReference type="ARBA" id="ARBA00031520"/>
    </source>
</evidence>
<dbReference type="RefSeq" id="WP_137327799.1">
    <property type="nucleotide sequence ID" value="NZ_CP040058.1"/>
</dbReference>
<dbReference type="PANTHER" id="PTHR21022">
    <property type="entry name" value="PREPHENATE DEHYDRATASE P PROTEIN"/>
    <property type="match status" value="1"/>
</dbReference>
<dbReference type="EC" id="4.2.1.51" evidence="6"/>
<evidence type="ECO:0000256" key="4">
    <source>
        <dbReference type="ARBA" id="ARBA00004741"/>
    </source>
</evidence>
<dbReference type="PANTHER" id="PTHR21022:SF19">
    <property type="entry name" value="PREPHENATE DEHYDRATASE-RELATED"/>
    <property type="match status" value="1"/>
</dbReference>
<evidence type="ECO:0000256" key="5">
    <source>
        <dbReference type="ARBA" id="ARBA00004817"/>
    </source>
</evidence>
<comment type="subcellular location">
    <subcellularLocation>
        <location evidence="3">Cytoplasm</location>
    </subcellularLocation>
</comment>
<comment type="function">
    <text evidence="2">Catalyzes the Claisen rearrangement of chorismate to prephenate and the decarboxylation/dehydration of prephenate to phenylpyruvate.</text>
</comment>
<evidence type="ECO:0000256" key="6">
    <source>
        <dbReference type="ARBA" id="ARBA00013147"/>
    </source>
</evidence>
<comment type="catalytic activity">
    <reaction evidence="1">
        <text>chorismate = prephenate</text>
        <dbReference type="Rhea" id="RHEA:13897"/>
        <dbReference type="ChEBI" id="CHEBI:29748"/>
        <dbReference type="ChEBI" id="CHEBI:29934"/>
        <dbReference type="EC" id="5.4.99.5"/>
    </reaction>
</comment>